<evidence type="ECO:0008006" key="3">
    <source>
        <dbReference type="Google" id="ProtNLM"/>
    </source>
</evidence>
<accession>A0ABV6N233</accession>
<sequence length="54" mass="6034">MSFTNIPNPDGTRKTCRDCGEMTVLITTGTGTERVHCGTYTARCHTTTARRRTR</sequence>
<dbReference type="RefSeq" id="WP_273936880.1">
    <property type="nucleotide sequence ID" value="NZ_CP097263.1"/>
</dbReference>
<evidence type="ECO:0000313" key="1">
    <source>
        <dbReference type="EMBL" id="MFC0546639.1"/>
    </source>
</evidence>
<gene>
    <name evidence="1" type="ORF">ACFFH7_34375</name>
</gene>
<dbReference type="Proteomes" id="UP001589810">
    <property type="component" value="Unassembled WGS sequence"/>
</dbReference>
<keyword evidence="2" id="KW-1185">Reference proteome</keyword>
<proteinExistence type="predicted"/>
<comment type="caution">
    <text evidence="1">The sequence shown here is derived from an EMBL/GenBank/DDBJ whole genome shotgun (WGS) entry which is preliminary data.</text>
</comment>
<organism evidence="1 2">
    <name type="scientific">Kutzneria chonburiensis</name>
    <dbReference type="NCBI Taxonomy" id="1483604"/>
    <lineage>
        <taxon>Bacteria</taxon>
        <taxon>Bacillati</taxon>
        <taxon>Actinomycetota</taxon>
        <taxon>Actinomycetes</taxon>
        <taxon>Pseudonocardiales</taxon>
        <taxon>Pseudonocardiaceae</taxon>
        <taxon>Kutzneria</taxon>
    </lineage>
</organism>
<dbReference type="EMBL" id="JBHLUD010000013">
    <property type="protein sequence ID" value="MFC0546639.1"/>
    <property type="molecule type" value="Genomic_DNA"/>
</dbReference>
<name>A0ABV6N233_9PSEU</name>
<evidence type="ECO:0000313" key="2">
    <source>
        <dbReference type="Proteomes" id="UP001589810"/>
    </source>
</evidence>
<protein>
    <recommendedName>
        <fullName evidence="3">30S ribosomal protein S27ae</fullName>
    </recommendedName>
</protein>
<reference evidence="1 2" key="1">
    <citation type="submission" date="2024-09" db="EMBL/GenBank/DDBJ databases">
        <authorList>
            <person name="Sun Q."/>
            <person name="Mori K."/>
        </authorList>
    </citation>
    <scope>NUCLEOTIDE SEQUENCE [LARGE SCALE GENOMIC DNA]</scope>
    <source>
        <strain evidence="1 2">TBRC 1432</strain>
    </source>
</reference>